<protein>
    <submittedName>
        <fullName evidence="2">Uncharacterized protein</fullName>
    </submittedName>
</protein>
<keyword evidence="1" id="KW-0732">Signal</keyword>
<comment type="caution">
    <text evidence="2">The sequence shown here is derived from an EMBL/GenBank/DDBJ whole genome shotgun (WGS) entry which is preliminary data.</text>
</comment>
<dbReference type="Proteomes" id="UP001330016">
    <property type="component" value="Unassembled WGS sequence"/>
</dbReference>
<name>A0ABU7SYN4_9LACO</name>
<sequence>MKGKIVTTLLAAAAGLTIATAIPTVSGSTVQADTIGSVTFTKGWASGVLRNFYGRVPDTTILYGVMINGGAYQGMLTLQNYQKTPDGVYMGNYAGWVYRQ</sequence>
<gene>
    <name evidence="2" type="ORF">PS435_06315</name>
</gene>
<proteinExistence type="predicted"/>
<organism evidence="2 3">
    <name type="scientific">Schleiferilactobacillus harbinensis</name>
    <dbReference type="NCBI Taxonomy" id="304207"/>
    <lineage>
        <taxon>Bacteria</taxon>
        <taxon>Bacillati</taxon>
        <taxon>Bacillota</taxon>
        <taxon>Bacilli</taxon>
        <taxon>Lactobacillales</taxon>
        <taxon>Lactobacillaceae</taxon>
        <taxon>Schleiferilactobacillus</taxon>
    </lineage>
</organism>
<feature type="signal peptide" evidence="1">
    <location>
        <begin position="1"/>
        <end position="21"/>
    </location>
</feature>
<keyword evidence="3" id="KW-1185">Reference proteome</keyword>
<evidence type="ECO:0000256" key="1">
    <source>
        <dbReference type="SAM" id="SignalP"/>
    </source>
</evidence>
<reference evidence="2 3" key="1">
    <citation type="submission" date="2023-02" db="EMBL/GenBank/DDBJ databases">
        <title>The predominant lactic acid bacteria and yeasts involved in the spontaneous fermentation of millet during the production of the traditional porridge Hausa koko in Ghana.</title>
        <authorList>
            <person name="Atter A."/>
            <person name="Diaz M."/>
        </authorList>
    </citation>
    <scope>NUCLEOTIDE SEQUENCE [LARGE SCALE GENOMIC DNA]</scope>
    <source>
        <strain evidence="2 3">FI11640</strain>
    </source>
</reference>
<dbReference type="EMBL" id="JAQSGK010000014">
    <property type="protein sequence ID" value="MEE6715469.1"/>
    <property type="molecule type" value="Genomic_DNA"/>
</dbReference>
<evidence type="ECO:0000313" key="3">
    <source>
        <dbReference type="Proteomes" id="UP001330016"/>
    </source>
</evidence>
<accession>A0ABU7SYN4</accession>
<dbReference type="RefSeq" id="WP_146994555.1">
    <property type="nucleotide sequence ID" value="NZ_BJTX01000029.1"/>
</dbReference>
<feature type="chain" id="PRO_5045373208" evidence="1">
    <location>
        <begin position="22"/>
        <end position="100"/>
    </location>
</feature>
<evidence type="ECO:0000313" key="2">
    <source>
        <dbReference type="EMBL" id="MEE6715469.1"/>
    </source>
</evidence>